<comment type="similarity">
    <text evidence="3">Belongs to the HARBI1 family.</text>
</comment>
<dbReference type="GO" id="GO:0046872">
    <property type="term" value="F:metal ion binding"/>
    <property type="evidence" value="ECO:0007669"/>
    <property type="project" value="UniProtKB-KW"/>
</dbReference>
<dbReference type="PANTHER" id="PTHR22930">
    <property type="match status" value="1"/>
</dbReference>
<feature type="domain" description="DDE Tnp4" evidence="8">
    <location>
        <begin position="195"/>
        <end position="342"/>
    </location>
</feature>
<dbReference type="InterPro" id="IPR027806">
    <property type="entry name" value="HARBI1_dom"/>
</dbReference>
<keyword evidence="10" id="KW-1185">Reference proteome</keyword>
<keyword evidence="6" id="KW-0378">Hydrolase</keyword>
<organism evidence="9 10">
    <name type="scientific">Plakobranchus ocellatus</name>
    <dbReference type="NCBI Taxonomy" id="259542"/>
    <lineage>
        <taxon>Eukaryota</taxon>
        <taxon>Metazoa</taxon>
        <taxon>Spiralia</taxon>
        <taxon>Lophotrochozoa</taxon>
        <taxon>Mollusca</taxon>
        <taxon>Gastropoda</taxon>
        <taxon>Heterobranchia</taxon>
        <taxon>Euthyneura</taxon>
        <taxon>Panpulmonata</taxon>
        <taxon>Sacoglossa</taxon>
        <taxon>Placobranchoidea</taxon>
        <taxon>Plakobranchidae</taxon>
        <taxon>Plakobranchus</taxon>
    </lineage>
</organism>
<comment type="cofactor">
    <cofactor evidence="1">
        <name>a divalent metal cation</name>
        <dbReference type="ChEBI" id="CHEBI:60240"/>
    </cofactor>
</comment>
<evidence type="ECO:0000256" key="3">
    <source>
        <dbReference type="ARBA" id="ARBA00006958"/>
    </source>
</evidence>
<comment type="caution">
    <text evidence="9">The sequence shown here is derived from an EMBL/GenBank/DDBJ whole genome shotgun (WGS) entry which is preliminary data.</text>
</comment>
<keyword evidence="4" id="KW-0540">Nuclease</keyword>
<evidence type="ECO:0000259" key="8">
    <source>
        <dbReference type="Pfam" id="PF13359"/>
    </source>
</evidence>
<evidence type="ECO:0000313" key="10">
    <source>
        <dbReference type="Proteomes" id="UP000735302"/>
    </source>
</evidence>
<dbReference type="InterPro" id="IPR045249">
    <property type="entry name" value="HARBI1-like"/>
</dbReference>
<comment type="subcellular location">
    <subcellularLocation>
        <location evidence="2">Nucleus</location>
    </subcellularLocation>
</comment>
<keyword evidence="5" id="KW-0479">Metal-binding</keyword>
<dbReference type="EMBL" id="BLXT01003742">
    <property type="protein sequence ID" value="GFO04838.1"/>
    <property type="molecule type" value="Genomic_DNA"/>
</dbReference>
<evidence type="ECO:0000256" key="7">
    <source>
        <dbReference type="ARBA" id="ARBA00023242"/>
    </source>
</evidence>
<evidence type="ECO:0000256" key="1">
    <source>
        <dbReference type="ARBA" id="ARBA00001968"/>
    </source>
</evidence>
<dbReference type="Proteomes" id="UP000735302">
    <property type="component" value="Unassembled WGS sequence"/>
</dbReference>
<protein>
    <submittedName>
        <fullName evidence="9">Protein antagonist of like heterochromatin protein 1</fullName>
    </submittedName>
</protein>
<evidence type="ECO:0000256" key="2">
    <source>
        <dbReference type="ARBA" id="ARBA00004123"/>
    </source>
</evidence>
<evidence type="ECO:0000256" key="6">
    <source>
        <dbReference type="ARBA" id="ARBA00022801"/>
    </source>
</evidence>
<accession>A0AAV4AC37</accession>
<dbReference type="GO" id="GO:0016787">
    <property type="term" value="F:hydrolase activity"/>
    <property type="evidence" value="ECO:0007669"/>
    <property type="project" value="UniProtKB-KW"/>
</dbReference>
<proteinExistence type="inferred from homology"/>
<name>A0AAV4AC37_9GAST</name>
<keyword evidence="7" id="KW-0539">Nucleus</keyword>
<evidence type="ECO:0000313" key="9">
    <source>
        <dbReference type="EMBL" id="GFO04838.1"/>
    </source>
</evidence>
<evidence type="ECO:0000256" key="5">
    <source>
        <dbReference type="ARBA" id="ARBA00022723"/>
    </source>
</evidence>
<sequence length="411" mass="47592">MDLPLDDLEDLYDLYSMYRRVQRTKMKKRKRTKWVNEMNQLPIQQDAFSCLMSSLKANSDKFVDYCHMSPHLFQTLLTCVREDLTKETSNFRRPIDPELRLMLTLRHLSTGASFQSLHFEFRVGESTARMTVYDVCEAIWKKLGPKELPPQTRESLSHVAQDFFSLWQYPNCIGAVGNKCIMVKCPSNRSSHNSDSYKGKYAIVLQAVSDAKGKFIFVDVGDYDPQYDAGIFKHSAFGQALVKGQIPIPEDGTIFNSEPMPYVFIGSYTCPLMYNLMRPFPRRDTTGNNTKRLYNHHHIKARQIVERAFEKMTCRWEVLKTDLKMSPEHAKLLVLTCCVLHNYVMQEEIGECSSDVNFQEEEQLEIVRKRGDLAQQHGRPNNRALQIRNRFASIMEKGLPLPMQPQSSHII</sequence>
<reference evidence="9 10" key="1">
    <citation type="journal article" date="2021" name="Elife">
        <title>Chloroplast acquisition without the gene transfer in kleptoplastic sea slugs, Plakobranchus ocellatus.</title>
        <authorList>
            <person name="Maeda T."/>
            <person name="Takahashi S."/>
            <person name="Yoshida T."/>
            <person name="Shimamura S."/>
            <person name="Takaki Y."/>
            <person name="Nagai Y."/>
            <person name="Toyoda A."/>
            <person name="Suzuki Y."/>
            <person name="Arimoto A."/>
            <person name="Ishii H."/>
            <person name="Satoh N."/>
            <person name="Nishiyama T."/>
            <person name="Hasebe M."/>
            <person name="Maruyama T."/>
            <person name="Minagawa J."/>
            <person name="Obokata J."/>
            <person name="Shigenobu S."/>
        </authorList>
    </citation>
    <scope>NUCLEOTIDE SEQUENCE [LARGE SCALE GENOMIC DNA]</scope>
</reference>
<dbReference type="PANTHER" id="PTHR22930:SF269">
    <property type="entry name" value="NUCLEASE HARBI1-LIKE PROTEIN"/>
    <property type="match status" value="1"/>
</dbReference>
<gene>
    <name evidence="9" type="ORF">PoB_003134300</name>
</gene>
<dbReference type="Pfam" id="PF13359">
    <property type="entry name" value="DDE_Tnp_4"/>
    <property type="match status" value="1"/>
</dbReference>
<dbReference type="AlphaFoldDB" id="A0AAV4AC37"/>
<evidence type="ECO:0000256" key="4">
    <source>
        <dbReference type="ARBA" id="ARBA00022722"/>
    </source>
</evidence>
<dbReference type="GO" id="GO:0004518">
    <property type="term" value="F:nuclease activity"/>
    <property type="evidence" value="ECO:0007669"/>
    <property type="project" value="UniProtKB-KW"/>
</dbReference>
<dbReference type="GO" id="GO:0005634">
    <property type="term" value="C:nucleus"/>
    <property type="evidence" value="ECO:0007669"/>
    <property type="project" value="UniProtKB-SubCell"/>
</dbReference>